<dbReference type="InterPro" id="IPR000504">
    <property type="entry name" value="RRM_dom"/>
</dbReference>
<accession>A0A8H4M8T3</accession>
<dbReference type="PROSITE" id="PS50102">
    <property type="entry name" value="RRM"/>
    <property type="match status" value="1"/>
</dbReference>
<dbReference type="GO" id="GO:0003723">
    <property type="term" value="F:RNA binding"/>
    <property type="evidence" value="ECO:0007669"/>
    <property type="project" value="UniProtKB-UniRule"/>
</dbReference>
<keyword evidence="1 2" id="KW-0694">RNA-binding</keyword>
<dbReference type="SMART" id="SM00360">
    <property type="entry name" value="RRM"/>
    <property type="match status" value="1"/>
</dbReference>
<keyword evidence="5" id="KW-1185">Reference proteome</keyword>
<dbReference type="InterPro" id="IPR012677">
    <property type="entry name" value="Nucleotide-bd_a/b_plait_sf"/>
</dbReference>
<dbReference type="OrthoDB" id="439808at2759"/>
<evidence type="ECO:0000313" key="4">
    <source>
        <dbReference type="EMBL" id="KAF4242084.1"/>
    </source>
</evidence>
<dbReference type="InterPro" id="IPR052462">
    <property type="entry name" value="SLIRP/GR-RBP-like"/>
</dbReference>
<dbReference type="AlphaFoldDB" id="A0A8H4M8T3"/>
<reference evidence="4" key="1">
    <citation type="journal article" date="2020" name="bioRxiv">
        <title>Genomic and phenotypic heterogeneity of clinical isolates of the human pathogens Aspergillus fumigatus, Aspergillus lentulus and Aspergillus fumigatiaffinis.</title>
        <authorList>
            <person name="dos Santos R.A.C."/>
            <person name="Steenwyk J.L."/>
            <person name="Rivero-Menendez O."/>
            <person name="Mead M.E."/>
            <person name="Silva L.P."/>
            <person name="Bastos R.W."/>
            <person name="Alastruey-Izquierdo A."/>
            <person name="Goldman G.H."/>
            <person name="Rokas A."/>
        </authorList>
    </citation>
    <scope>NUCLEOTIDE SEQUENCE</scope>
    <source>
        <strain evidence="4">CNM-CM6805</strain>
    </source>
</reference>
<dbReference type="Gene3D" id="3.30.70.330">
    <property type="match status" value="1"/>
</dbReference>
<protein>
    <recommendedName>
        <fullName evidence="3">RRM domain-containing protein</fullName>
    </recommendedName>
</protein>
<dbReference type="InterPro" id="IPR035979">
    <property type="entry name" value="RBD_domain_sf"/>
</dbReference>
<sequence length="167" mass="18285">MSKLFIGFVPNYIARALRPTLMNFTSGLSWNTDDATLRRKFEEFGTVEEATVVIDKETGRSRGFGFVQFSRDDEANAAMNEMNDAEFDGRRIHVDKATERRSAGGSRSLSTWQYARVVALVVNKGTAYQNDRLDVAACVHIGVCVGTLDQGAGPVALVVMVAEGPCE</sequence>
<comment type="caution">
    <text evidence="4">The sequence shown here is derived from an EMBL/GenBank/DDBJ whole genome shotgun (WGS) entry which is preliminary data.</text>
</comment>
<dbReference type="Proteomes" id="UP000653565">
    <property type="component" value="Unassembled WGS sequence"/>
</dbReference>
<dbReference type="SUPFAM" id="SSF54928">
    <property type="entry name" value="RNA-binding domain, RBD"/>
    <property type="match status" value="1"/>
</dbReference>
<dbReference type="EMBL" id="JAAAPX010000018">
    <property type="protein sequence ID" value="KAF4242084.1"/>
    <property type="molecule type" value="Genomic_DNA"/>
</dbReference>
<feature type="domain" description="RRM" evidence="3">
    <location>
        <begin position="2"/>
        <end position="99"/>
    </location>
</feature>
<name>A0A8H4M8T3_9EURO</name>
<organism evidence="4 5">
    <name type="scientific">Aspergillus fumigatiaffinis</name>
    <dbReference type="NCBI Taxonomy" id="340414"/>
    <lineage>
        <taxon>Eukaryota</taxon>
        <taxon>Fungi</taxon>
        <taxon>Dikarya</taxon>
        <taxon>Ascomycota</taxon>
        <taxon>Pezizomycotina</taxon>
        <taxon>Eurotiomycetes</taxon>
        <taxon>Eurotiomycetidae</taxon>
        <taxon>Eurotiales</taxon>
        <taxon>Aspergillaceae</taxon>
        <taxon>Aspergillus</taxon>
        <taxon>Aspergillus subgen. Fumigati</taxon>
    </lineage>
</organism>
<reference evidence="4" key="2">
    <citation type="submission" date="2020-04" db="EMBL/GenBank/DDBJ databases">
        <authorList>
            <person name="Santos R.A.C."/>
            <person name="Steenwyk J.L."/>
            <person name="Rivero-Menendez O."/>
            <person name="Mead M.E."/>
            <person name="Silva L.P."/>
            <person name="Bastos R.W."/>
            <person name="Alastruey-Izquierdo A."/>
            <person name="Goldman G.H."/>
            <person name="Rokas A."/>
        </authorList>
    </citation>
    <scope>NUCLEOTIDE SEQUENCE</scope>
    <source>
        <strain evidence="4">CNM-CM6805</strain>
    </source>
</reference>
<evidence type="ECO:0000313" key="5">
    <source>
        <dbReference type="Proteomes" id="UP000653565"/>
    </source>
</evidence>
<evidence type="ECO:0000256" key="2">
    <source>
        <dbReference type="PROSITE-ProRule" id="PRU00176"/>
    </source>
</evidence>
<evidence type="ECO:0000256" key="1">
    <source>
        <dbReference type="ARBA" id="ARBA00022884"/>
    </source>
</evidence>
<gene>
    <name evidence="4" type="ORF">CNMCM6805_003199</name>
</gene>
<evidence type="ECO:0000259" key="3">
    <source>
        <dbReference type="PROSITE" id="PS50102"/>
    </source>
</evidence>
<dbReference type="Pfam" id="PF00076">
    <property type="entry name" value="RRM_1"/>
    <property type="match status" value="1"/>
</dbReference>
<proteinExistence type="predicted"/>
<dbReference type="PANTHER" id="PTHR48027">
    <property type="entry name" value="HETEROGENEOUS NUCLEAR RIBONUCLEOPROTEIN 87F-RELATED"/>
    <property type="match status" value="1"/>
</dbReference>